<dbReference type="RefSeq" id="WP_215585798.1">
    <property type="nucleotide sequence ID" value="NZ_CP076132.1"/>
</dbReference>
<evidence type="ECO:0000259" key="1">
    <source>
        <dbReference type="Pfam" id="PF06855"/>
    </source>
</evidence>
<gene>
    <name evidence="2" type="ORF">KMW28_03775</name>
</gene>
<feature type="domain" description="YozE SAM-like" evidence="1">
    <location>
        <begin position="3"/>
        <end position="61"/>
    </location>
</feature>
<dbReference type="EMBL" id="CP076132">
    <property type="protein sequence ID" value="QWG02708.1"/>
    <property type="molecule type" value="Genomic_DNA"/>
</dbReference>
<keyword evidence="3" id="KW-1185">Reference proteome</keyword>
<accession>A0AAX1NAG6</accession>
<dbReference type="KEGG" id="fya:KMW28_03775"/>
<evidence type="ECO:0000313" key="2">
    <source>
        <dbReference type="EMBL" id="QWG02708.1"/>
    </source>
</evidence>
<reference evidence="2 3" key="1">
    <citation type="submission" date="2021-05" db="EMBL/GenBank/DDBJ databases">
        <title>Comparative genomic studies on the polysaccharide-degrading batcterial strains of the Flammeovirga genus.</title>
        <authorList>
            <person name="Zewei F."/>
            <person name="Zheng Z."/>
            <person name="Yu L."/>
            <person name="Ruyue G."/>
            <person name="Yanhong M."/>
            <person name="Yuanyuan C."/>
            <person name="Jingyan G."/>
            <person name="Wenjun H."/>
        </authorList>
    </citation>
    <scope>NUCLEOTIDE SEQUENCE [LARGE SCALE GENOMIC DNA]</scope>
    <source>
        <strain evidence="2 3">NBRC:100898</strain>
    </source>
</reference>
<proteinExistence type="predicted"/>
<dbReference type="SUPFAM" id="SSF140652">
    <property type="entry name" value="YozE-like"/>
    <property type="match status" value="1"/>
</dbReference>
<dbReference type="InterPro" id="IPR023089">
    <property type="entry name" value="YozE_SAM-like"/>
</dbReference>
<sequence>MSTFYNYILETSKEDTAVGDLANDILNDMNFPWGTDEEVILGYLDFHTSMGGTNDVFHSLMLGFSEYNSANSKKDDSKNI</sequence>
<protein>
    <submittedName>
        <fullName evidence="2">Sterile alpha motif-like domain-containing protein</fullName>
    </submittedName>
</protein>
<name>A0AAX1NAG6_9BACT</name>
<dbReference type="InterPro" id="IPR036806">
    <property type="entry name" value="YozE_SAM-like_sf"/>
</dbReference>
<dbReference type="Proteomes" id="UP000678679">
    <property type="component" value="Chromosome 1"/>
</dbReference>
<dbReference type="AlphaFoldDB" id="A0AAX1NAG6"/>
<organism evidence="2 3">
    <name type="scientific">Flammeovirga yaeyamensis</name>
    <dbReference type="NCBI Taxonomy" id="367791"/>
    <lineage>
        <taxon>Bacteria</taxon>
        <taxon>Pseudomonadati</taxon>
        <taxon>Bacteroidota</taxon>
        <taxon>Cytophagia</taxon>
        <taxon>Cytophagales</taxon>
        <taxon>Flammeovirgaceae</taxon>
        <taxon>Flammeovirga</taxon>
    </lineage>
</organism>
<evidence type="ECO:0000313" key="3">
    <source>
        <dbReference type="Proteomes" id="UP000678679"/>
    </source>
</evidence>
<dbReference type="Pfam" id="PF06855">
    <property type="entry name" value="YozE_SAM_like"/>
    <property type="match status" value="1"/>
</dbReference>
<dbReference type="Gene3D" id="1.10.150.260">
    <property type="entry name" value="YozE SAM-like"/>
    <property type="match status" value="1"/>
</dbReference>